<evidence type="ECO:0000313" key="3">
    <source>
        <dbReference type="Proteomes" id="UP000197768"/>
    </source>
</evidence>
<dbReference type="Proteomes" id="UP000197768">
    <property type="component" value="Unassembled WGS sequence"/>
</dbReference>
<reference evidence="2 3" key="1">
    <citation type="journal article" date="2017" name="Infect. Genet. Evol.">
        <title>Comparative genome analysis of fish pathogen Flavobacterium columnare reveals extensive sequence diversity within the species.</title>
        <authorList>
            <person name="Kayansamruaj P."/>
            <person name="Dong H.T."/>
            <person name="Hirono I."/>
            <person name="Kondo H."/>
            <person name="Senapin S."/>
            <person name="Rodkhum C."/>
        </authorList>
    </citation>
    <scope>NUCLEOTIDE SEQUENCE [LARGE SCALE GENOMIC DNA]</scope>
    <source>
        <strain evidence="2 3">1215</strain>
    </source>
</reference>
<keyword evidence="1" id="KW-1133">Transmembrane helix</keyword>
<sequence length="85" mass="10498">MRNLGLTKNLNKENPKTHQKQSVFIYRLMFFSKSIIFLLYKKSLKNERYIPESKVVYYFKPEFYIRNLLQKRALTLKKYTFFVFN</sequence>
<dbReference type="EMBL" id="MTCZ01000147">
    <property type="protein sequence ID" value="OWP83220.1"/>
    <property type="molecule type" value="Genomic_DNA"/>
</dbReference>
<gene>
    <name evidence="2" type="ORF">BWK59_11705</name>
</gene>
<name>A0A246GGC5_9FLAO</name>
<keyword evidence="1" id="KW-0812">Transmembrane</keyword>
<feature type="transmembrane region" description="Helical" evidence="1">
    <location>
        <begin position="23"/>
        <end position="40"/>
    </location>
</feature>
<evidence type="ECO:0000313" key="2">
    <source>
        <dbReference type="EMBL" id="OWP83220.1"/>
    </source>
</evidence>
<keyword evidence="1" id="KW-0472">Membrane</keyword>
<accession>A0A246GGC5</accession>
<evidence type="ECO:0000256" key="1">
    <source>
        <dbReference type="SAM" id="Phobius"/>
    </source>
</evidence>
<proteinExistence type="predicted"/>
<organism evidence="2 3">
    <name type="scientific">Flavobacterium davisii</name>
    <dbReference type="NCBI Taxonomy" id="2906077"/>
    <lineage>
        <taxon>Bacteria</taxon>
        <taxon>Pseudomonadati</taxon>
        <taxon>Bacteroidota</taxon>
        <taxon>Flavobacteriia</taxon>
        <taxon>Flavobacteriales</taxon>
        <taxon>Flavobacteriaceae</taxon>
        <taxon>Flavobacterium</taxon>
    </lineage>
</organism>
<dbReference type="AlphaFoldDB" id="A0A246GGC5"/>
<protein>
    <submittedName>
        <fullName evidence="2">Uncharacterized protein</fullName>
    </submittedName>
</protein>
<comment type="caution">
    <text evidence="2">The sequence shown here is derived from an EMBL/GenBank/DDBJ whole genome shotgun (WGS) entry which is preliminary data.</text>
</comment>